<accession>A0A1G8NHZ0</accession>
<evidence type="ECO:0000256" key="1">
    <source>
        <dbReference type="ARBA" id="ARBA00004429"/>
    </source>
</evidence>
<dbReference type="STRING" id="930129.SAMN05216352_11231"/>
<dbReference type="InterPro" id="IPR055348">
    <property type="entry name" value="DctQ"/>
</dbReference>
<keyword evidence="3" id="KW-1003">Cell membrane</keyword>
<evidence type="ECO:0000313" key="11">
    <source>
        <dbReference type="EMBL" id="SDI79778.1"/>
    </source>
</evidence>
<evidence type="ECO:0000256" key="9">
    <source>
        <dbReference type="SAM" id="Phobius"/>
    </source>
</evidence>
<proteinExistence type="inferred from homology"/>
<comment type="subcellular location">
    <subcellularLocation>
        <location evidence="1">Cell inner membrane</location>
        <topology evidence="1">Multi-pass membrane protein</topology>
    </subcellularLocation>
</comment>
<dbReference type="RefSeq" id="WP_091587030.1">
    <property type="nucleotide sequence ID" value="NZ_FNDU01000012.1"/>
</dbReference>
<dbReference type="GO" id="GO:0005886">
    <property type="term" value="C:plasma membrane"/>
    <property type="evidence" value="ECO:0007669"/>
    <property type="project" value="UniProtKB-SubCell"/>
</dbReference>
<name>A0A1G8NHZ0_9BACI</name>
<evidence type="ECO:0000256" key="2">
    <source>
        <dbReference type="ARBA" id="ARBA00022448"/>
    </source>
</evidence>
<gene>
    <name evidence="11" type="ORF">SAMN05216352_11231</name>
</gene>
<evidence type="ECO:0000256" key="5">
    <source>
        <dbReference type="ARBA" id="ARBA00022692"/>
    </source>
</evidence>
<dbReference type="PANTHER" id="PTHR35011:SF2">
    <property type="entry name" value="2,3-DIKETO-L-GULONATE TRAP TRANSPORTER SMALL PERMEASE PROTEIN YIAM"/>
    <property type="match status" value="1"/>
</dbReference>
<keyword evidence="4" id="KW-0997">Cell inner membrane</keyword>
<evidence type="ECO:0000256" key="8">
    <source>
        <dbReference type="ARBA" id="ARBA00038436"/>
    </source>
</evidence>
<sequence length="169" mass="19113">MIFSKVNRGIKNIVESFNAFTLVLLAVTLFVSVVARYVFSASIPETEVIRKFCIAWLVFMGSAIAVKEKHHLEIDIFTEYLSARLVRIKNIIVYVLMLTAILILVFVGVAAFNAGINRTEMVSIRFLSDPPSLAYYYTAVLVGSIFMLYFHIVNARKLLELPSNEVNKK</sequence>
<keyword evidence="2" id="KW-0813">Transport</keyword>
<dbReference type="Proteomes" id="UP000199017">
    <property type="component" value="Unassembled WGS sequence"/>
</dbReference>
<feature type="domain" description="Tripartite ATP-independent periplasmic transporters DctQ component" evidence="10">
    <location>
        <begin position="26"/>
        <end position="159"/>
    </location>
</feature>
<reference evidence="11 12" key="1">
    <citation type="submission" date="2016-10" db="EMBL/GenBank/DDBJ databases">
        <authorList>
            <person name="de Groot N.N."/>
        </authorList>
    </citation>
    <scope>NUCLEOTIDE SEQUENCE [LARGE SCALE GENOMIC DNA]</scope>
    <source>
        <strain evidence="12">P4B,CCM 7963,CECT 7998,DSM 25260,IBRC-M 10614,KCTC 13821</strain>
    </source>
</reference>
<evidence type="ECO:0000256" key="4">
    <source>
        <dbReference type="ARBA" id="ARBA00022519"/>
    </source>
</evidence>
<organism evidence="11 12">
    <name type="scientific">Alteribacillus bidgolensis</name>
    <dbReference type="NCBI Taxonomy" id="930129"/>
    <lineage>
        <taxon>Bacteria</taxon>
        <taxon>Bacillati</taxon>
        <taxon>Bacillota</taxon>
        <taxon>Bacilli</taxon>
        <taxon>Bacillales</taxon>
        <taxon>Bacillaceae</taxon>
        <taxon>Alteribacillus</taxon>
    </lineage>
</organism>
<keyword evidence="12" id="KW-1185">Reference proteome</keyword>
<keyword evidence="7 9" id="KW-0472">Membrane</keyword>
<dbReference type="InterPro" id="IPR007387">
    <property type="entry name" value="TRAP_DctQ"/>
</dbReference>
<evidence type="ECO:0000256" key="3">
    <source>
        <dbReference type="ARBA" id="ARBA00022475"/>
    </source>
</evidence>
<dbReference type="GO" id="GO:0015740">
    <property type="term" value="P:C4-dicarboxylate transport"/>
    <property type="evidence" value="ECO:0007669"/>
    <property type="project" value="TreeGrafter"/>
</dbReference>
<evidence type="ECO:0000256" key="7">
    <source>
        <dbReference type="ARBA" id="ARBA00023136"/>
    </source>
</evidence>
<dbReference type="OrthoDB" id="9815614at2"/>
<evidence type="ECO:0000259" key="10">
    <source>
        <dbReference type="Pfam" id="PF04290"/>
    </source>
</evidence>
<dbReference type="GO" id="GO:0022857">
    <property type="term" value="F:transmembrane transporter activity"/>
    <property type="evidence" value="ECO:0007669"/>
    <property type="project" value="TreeGrafter"/>
</dbReference>
<feature type="transmembrane region" description="Helical" evidence="9">
    <location>
        <begin position="134"/>
        <end position="153"/>
    </location>
</feature>
<evidence type="ECO:0000313" key="12">
    <source>
        <dbReference type="Proteomes" id="UP000199017"/>
    </source>
</evidence>
<feature type="transmembrane region" description="Helical" evidence="9">
    <location>
        <begin position="91"/>
        <end position="114"/>
    </location>
</feature>
<dbReference type="AlphaFoldDB" id="A0A1G8NHZ0"/>
<dbReference type="Pfam" id="PF04290">
    <property type="entry name" value="DctQ"/>
    <property type="match status" value="1"/>
</dbReference>
<feature type="transmembrane region" description="Helical" evidence="9">
    <location>
        <begin position="20"/>
        <end position="42"/>
    </location>
</feature>
<keyword evidence="5 9" id="KW-0812">Transmembrane</keyword>
<dbReference type="PANTHER" id="PTHR35011">
    <property type="entry name" value="2,3-DIKETO-L-GULONATE TRAP TRANSPORTER SMALL PERMEASE PROTEIN YIAM"/>
    <property type="match status" value="1"/>
</dbReference>
<evidence type="ECO:0000256" key="6">
    <source>
        <dbReference type="ARBA" id="ARBA00022989"/>
    </source>
</evidence>
<comment type="similarity">
    <text evidence="8">Belongs to the TRAP transporter small permease family.</text>
</comment>
<protein>
    <submittedName>
        <fullName evidence="11">TRAP-type C4-dicarboxylate transport system, small permease component</fullName>
    </submittedName>
</protein>
<keyword evidence="6 9" id="KW-1133">Transmembrane helix</keyword>
<dbReference type="EMBL" id="FNDU01000012">
    <property type="protein sequence ID" value="SDI79778.1"/>
    <property type="molecule type" value="Genomic_DNA"/>
</dbReference>